<dbReference type="InterPro" id="IPR016181">
    <property type="entry name" value="Acyl_CoA_acyltransferase"/>
</dbReference>
<organism evidence="9 10">
    <name type="scientific">Extibacter muris</name>
    <dbReference type="NCBI Taxonomy" id="1796622"/>
    <lineage>
        <taxon>Bacteria</taxon>
        <taxon>Bacillati</taxon>
        <taxon>Bacillota</taxon>
        <taxon>Clostridia</taxon>
        <taxon>Lachnospirales</taxon>
        <taxon>Lachnospiraceae</taxon>
        <taxon>Extibacter</taxon>
    </lineage>
</organism>
<evidence type="ECO:0000256" key="6">
    <source>
        <dbReference type="ARBA" id="ARBA00034125"/>
    </source>
</evidence>
<feature type="transmembrane region" description="Helical" evidence="7">
    <location>
        <begin position="348"/>
        <end position="369"/>
    </location>
</feature>
<dbReference type="PROSITE" id="PS51186">
    <property type="entry name" value="GNAT"/>
    <property type="match status" value="1"/>
</dbReference>
<feature type="transmembrane region" description="Helical" evidence="7">
    <location>
        <begin position="381"/>
        <end position="401"/>
    </location>
</feature>
<evidence type="ECO:0000313" key="10">
    <source>
        <dbReference type="Proteomes" id="UP000295710"/>
    </source>
</evidence>
<sequence>MNIRQIIEDKKAYLDLLLLADPQENMIDRYLGDGEMFVLCDREQVMAVAVVAILKNRKCELKNIATRPEYQGKGYARYMIHYLCEHYSNRCDTMYVGTGNCAKSIGFYEKCGFVNSHIIMNFFIDNYDEPIYEDGKLLTDMVYLKKYLDSEVDVRKVVNLALEAGRILLKNGGEIFRVEETITRICNRFHVDKVDIFTLSHGIFVSAENGVQEAYTKVKHVPLSAPHLGIVAEVNDLSREISAGRVGVDEALQKLGEIDDIPPKRSYFQILAAGAGSGFFGFLLGASALESVIAFCIGCLLYIWVLVGKRHHMSKIIINIAGGVIITALAVAAVHLPFPGPVRLEGMIIGSIMPLIPGVAFVNAIRDIADSDFLSGTVRMIDALLVFVYIAIGVGITLSIYNNMLGGLAL</sequence>
<feature type="transmembrane region" description="Helical" evidence="7">
    <location>
        <begin position="316"/>
        <end position="336"/>
    </location>
</feature>
<dbReference type="GO" id="GO:0005886">
    <property type="term" value="C:plasma membrane"/>
    <property type="evidence" value="ECO:0007669"/>
    <property type="project" value="UniProtKB-SubCell"/>
</dbReference>
<dbReference type="InterPro" id="IPR010619">
    <property type="entry name" value="ThrE-like_N"/>
</dbReference>
<keyword evidence="9" id="KW-0808">Transferase</keyword>
<evidence type="ECO:0000256" key="2">
    <source>
        <dbReference type="ARBA" id="ARBA00022475"/>
    </source>
</evidence>
<keyword evidence="4 7" id="KW-1133">Transmembrane helix</keyword>
<dbReference type="Pfam" id="PF06738">
    <property type="entry name" value="ThrE"/>
    <property type="match status" value="1"/>
</dbReference>
<proteinExistence type="inferred from homology"/>
<dbReference type="PANTHER" id="PTHR34390:SF2">
    <property type="entry name" value="SUCCINATE TRANSPORTER SUBUNIT YJJP-RELATED"/>
    <property type="match status" value="1"/>
</dbReference>
<reference evidence="9 10" key="1">
    <citation type="journal article" date="2016" name="Nat. Microbiol.">
        <title>The Mouse Intestinal Bacterial Collection (miBC) provides host-specific insight into cultured diversity and functional potential of the gut microbiota.</title>
        <authorList>
            <person name="Lagkouvardos I."/>
            <person name="Pukall R."/>
            <person name="Abt B."/>
            <person name="Foesel B.U."/>
            <person name="Meier-Kolthoff J.P."/>
            <person name="Kumar N."/>
            <person name="Bresciani A."/>
            <person name="Martinez I."/>
            <person name="Just S."/>
            <person name="Ziegler C."/>
            <person name="Brugiroux S."/>
            <person name="Garzetti D."/>
            <person name="Wenning M."/>
            <person name="Bui T.P."/>
            <person name="Wang J."/>
            <person name="Hugenholtz F."/>
            <person name="Plugge C.M."/>
            <person name="Peterson D.A."/>
            <person name="Hornef M.W."/>
            <person name="Baines J.F."/>
            <person name="Smidt H."/>
            <person name="Walter J."/>
            <person name="Kristiansen K."/>
            <person name="Nielsen H.B."/>
            <person name="Haller D."/>
            <person name="Overmann J."/>
            <person name="Stecher B."/>
            <person name="Clavel T."/>
        </authorList>
    </citation>
    <scope>NUCLEOTIDE SEQUENCE [LARGE SCALE GENOMIC DNA]</scope>
    <source>
        <strain evidence="9 10">DSM 28560</strain>
    </source>
</reference>
<comment type="caution">
    <text evidence="9">The sequence shown here is derived from an EMBL/GenBank/DDBJ whole genome shotgun (WGS) entry which is preliminary data.</text>
</comment>
<evidence type="ECO:0000256" key="7">
    <source>
        <dbReference type="SAM" id="Phobius"/>
    </source>
</evidence>
<keyword evidence="2" id="KW-1003">Cell membrane</keyword>
<dbReference type="GO" id="GO:0015744">
    <property type="term" value="P:succinate transport"/>
    <property type="evidence" value="ECO:0007669"/>
    <property type="project" value="TreeGrafter"/>
</dbReference>
<dbReference type="SUPFAM" id="SSF55729">
    <property type="entry name" value="Acyl-CoA N-acyltransferases (Nat)"/>
    <property type="match status" value="1"/>
</dbReference>
<dbReference type="GO" id="GO:0022857">
    <property type="term" value="F:transmembrane transporter activity"/>
    <property type="evidence" value="ECO:0007669"/>
    <property type="project" value="InterPro"/>
</dbReference>
<accession>A0A4R4FJF8</accession>
<keyword evidence="5 7" id="KW-0472">Membrane</keyword>
<evidence type="ECO:0000256" key="3">
    <source>
        <dbReference type="ARBA" id="ARBA00022692"/>
    </source>
</evidence>
<evidence type="ECO:0000256" key="4">
    <source>
        <dbReference type="ARBA" id="ARBA00022989"/>
    </source>
</evidence>
<feature type="domain" description="N-acetyltransferase" evidence="8">
    <location>
        <begin position="1"/>
        <end position="149"/>
    </location>
</feature>
<evidence type="ECO:0000313" key="9">
    <source>
        <dbReference type="EMBL" id="TDA22933.1"/>
    </source>
</evidence>
<dbReference type="Gene3D" id="3.40.630.30">
    <property type="match status" value="1"/>
</dbReference>
<comment type="similarity">
    <text evidence="6">Belongs to the ThrE exporter (TC 2.A.79) family.</text>
</comment>
<keyword evidence="3 7" id="KW-0812">Transmembrane</keyword>
<dbReference type="CDD" id="cd04301">
    <property type="entry name" value="NAT_SF"/>
    <property type="match status" value="1"/>
</dbReference>
<gene>
    <name evidence="9" type="ORF">E1963_02245</name>
</gene>
<dbReference type="InterPro" id="IPR000182">
    <property type="entry name" value="GNAT_dom"/>
</dbReference>
<protein>
    <submittedName>
        <fullName evidence="9">GNAT family N-acetyltransferase</fullName>
    </submittedName>
</protein>
<dbReference type="InterPro" id="IPR050539">
    <property type="entry name" value="ThrE_Dicarb/AminoAcid_Exp"/>
</dbReference>
<dbReference type="Proteomes" id="UP000295710">
    <property type="component" value="Unassembled WGS sequence"/>
</dbReference>
<keyword evidence="10" id="KW-1185">Reference proteome</keyword>
<dbReference type="EMBL" id="SMMX01000002">
    <property type="protein sequence ID" value="TDA22933.1"/>
    <property type="molecule type" value="Genomic_DNA"/>
</dbReference>
<dbReference type="PANTHER" id="PTHR34390">
    <property type="entry name" value="UPF0442 PROTEIN YJJB-RELATED"/>
    <property type="match status" value="1"/>
</dbReference>
<dbReference type="GO" id="GO:0016747">
    <property type="term" value="F:acyltransferase activity, transferring groups other than amino-acyl groups"/>
    <property type="evidence" value="ECO:0007669"/>
    <property type="project" value="InterPro"/>
</dbReference>
<evidence type="ECO:0000259" key="8">
    <source>
        <dbReference type="PROSITE" id="PS51186"/>
    </source>
</evidence>
<evidence type="ECO:0000256" key="5">
    <source>
        <dbReference type="ARBA" id="ARBA00023136"/>
    </source>
</evidence>
<name>A0A4R4FJF8_9FIRM</name>
<dbReference type="Pfam" id="PF00583">
    <property type="entry name" value="Acetyltransf_1"/>
    <property type="match status" value="1"/>
</dbReference>
<feature type="transmembrane region" description="Helical" evidence="7">
    <location>
        <begin position="279"/>
        <end position="304"/>
    </location>
</feature>
<dbReference type="AlphaFoldDB" id="A0A4R4FJF8"/>
<comment type="subcellular location">
    <subcellularLocation>
        <location evidence="1">Cell membrane</location>
        <topology evidence="1">Multi-pass membrane protein</topology>
    </subcellularLocation>
</comment>
<dbReference type="RefSeq" id="WP_132274750.1">
    <property type="nucleotide sequence ID" value="NZ_JAOBST010000006.1"/>
</dbReference>
<evidence type="ECO:0000256" key="1">
    <source>
        <dbReference type="ARBA" id="ARBA00004651"/>
    </source>
</evidence>